<reference evidence="5" key="1">
    <citation type="journal article" date="2019" name="Int. J. Syst. Evol. Microbiol.">
        <title>The Global Catalogue of Microorganisms (GCM) 10K type strain sequencing project: providing services to taxonomists for standard genome sequencing and annotation.</title>
        <authorList>
            <consortium name="The Broad Institute Genomics Platform"/>
            <consortium name="The Broad Institute Genome Sequencing Center for Infectious Disease"/>
            <person name="Wu L."/>
            <person name="Ma J."/>
        </authorList>
    </citation>
    <scope>NUCLEOTIDE SEQUENCE [LARGE SCALE GENOMIC DNA]</scope>
    <source>
        <strain evidence="5">NCAIM B.02333</strain>
    </source>
</reference>
<dbReference type="Gene3D" id="1.10.3130.20">
    <property type="entry name" value="Phycobilisome linker domain"/>
    <property type="match status" value="1"/>
</dbReference>
<dbReference type="InterPro" id="IPR006619">
    <property type="entry name" value="PGRP_domain_met/bac"/>
</dbReference>
<dbReference type="Pfam" id="PF01510">
    <property type="entry name" value="Amidase_2"/>
    <property type="match status" value="1"/>
</dbReference>
<feature type="domain" description="N-acetylmuramoyl-L-alanine amidase" evidence="2">
    <location>
        <begin position="214"/>
        <end position="378"/>
    </location>
</feature>
<dbReference type="SMART" id="SM00644">
    <property type="entry name" value="Ami_2"/>
    <property type="match status" value="1"/>
</dbReference>
<dbReference type="EMBL" id="JBHRWW010000022">
    <property type="protein sequence ID" value="MFC3690386.1"/>
    <property type="molecule type" value="Genomic_DNA"/>
</dbReference>
<evidence type="ECO:0000256" key="1">
    <source>
        <dbReference type="ARBA" id="ARBA00007553"/>
    </source>
</evidence>
<keyword evidence="5" id="KW-1185">Reference proteome</keyword>
<evidence type="ECO:0000259" key="2">
    <source>
        <dbReference type="SMART" id="SM00644"/>
    </source>
</evidence>
<dbReference type="InterPro" id="IPR025282">
    <property type="entry name" value="DUF4214"/>
</dbReference>
<sequence>MKRTTAVLTPLLLAGFLLGDVVSLPAGPAAVAPRVERTVLAGQAWRPLSASEASVREAAEAAGTAAEPLAATSTGGELQTGVIETDDFTVLGLTWDPAAGDPVDLRVRVRESGTWSAWQPLATNDEGPDAGTEEYERASATAGTDPFVTAGADAVQVSVDGTVPSAPELEVVTIDPGEDDGTGTDVGTVPLSGASAASSQPAVVSRAQWGAQESLRTCTPSFSSTVKAAVVHHTAGTNNYTAAQSAGIVRGIYAYHTQSLGWCDVGYNVLVDKFGTVYEGRYGGIDKAVRGAHSGGFNNETFGVSAMGNYEEVAAPPALVQAITRVVGWKLARYGRNAAGTTTLTSAGGGTSRYADGAQVTVPVVLGHRDVGLTACPGRNLYSQLGAIRAEAGVVTQLSSYVASVYGHLLGRVPGGSEVDFWVPIARADRWKAADGFTGSEEYRRRYITGAYVDVLGRTPDASGMAFWLDRLATGKVGLDAIRPTFMDSAEFYQRAGGTDGGFVGNLYSRALSRQASSSDITFWTGQLRTSGRAAVISSIYGSPESARNRVDRAYRQWLGRPAAASERAYWESTVLQRGDEFMRMSAMVSQEYFLKAQP</sequence>
<dbReference type="InterPro" id="IPR036505">
    <property type="entry name" value="Amidase/PGRP_sf"/>
</dbReference>
<dbReference type="PANTHER" id="PTHR11022:SF41">
    <property type="entry name" value="PEPTIDOGLYCAN-RECOGNITION PROTEIN LC-RELATED"/>
    <property type="match status" value="1"/>
</dbReference>
<dbReference type="InterPro" id="IPR015510">
    <property type="entry name" value="PGRP"/>
</dbReference>
<name>A0ABV7WKG7_9MICO</name>
<dbReference type="CDD" id="cd06583">
    <property type="entry name" value="PGRP"/>
    <property type="match status" value="1"/>
</dbReference>
<dbReference type="Pfam" id="PF13946">
    <property type="entry name" value="DUF4214"/>
    <property type="match status" value="2"/>
</dbReference>
<feature type="domain" description="Peptidoglycan recognition protein family" evidence="3">
    <location>
        <begin position="201"/>
        <end position="349"/>
    </location>
</feature>
<organism evidence="4 5">
    <name type="scientific">Aquipuribacter hungaricus</name>
    <dbReference type="NCBI Taxonomy" id="545624"/>
    <lineage>
        <taxon>Bacteria</taxon>
        <taxon>Bacillati</taxon>
        <taxon>Actinomycetota</taxon>
        <taxon>Actinomycetes</taxon>
        <taxon>Micrococcales</taxon>
        <taxon>Intrasporangiaceae</taxon>
        <taxon>Aquipuribacter</taxon>
    </lineage>
</organism>
<dbReference type="InterPro" id="IPR038255">
    <property type="entry name" value="PBS_linker_sf"/>
</dbReference>
<dbReference type="SMART" id="SM00701">
    <property type="entry name" value="PGRP"/>
    <property type="match status" value="1"/>
</dbReference>
<dbReference type="SUPFAM" id="SSF55846">
    <property type="entry name" value="N-acetylmuramoyl-L-alanine amidase-like"/>
    <property type="match status" value="1"/>
</dbReference>
<comment type="caution">
    <text evidence="4">The sequence shown here is derived from an EMBL/GenBank/DDBJ whole genome shotgun (WGS) entry which is preliminary data.</text>
</comment>
<evidence type="ECO:0000259" key="3">
    <source>
        <dbReference type="SMART" id="SM00701"/>
    </source>
</evidence>
<gene>
    <name evidence="4" type="ORF">ACFOLH_18715</name>
</gene>
<dbReference type="InterPro" id="IPR002502">
    <property type="entry name" value="Amidase_domain"/>
</dbReference>
<dbReference type="RefSeq" id="WP_340291245.1">
    <property type="nucleotide sequence ID" value="NZ_JBBEOI010000034.1"/>
</dbReference>
<evidence type="ECO:0000313" key="5">
    <source>
        <dbReference type="Proteomes" id="UP001595685"/>
    </source>
</evidence>
<proteinExistence type="inferred from homology"/>
<dbReference type="Gene3D" id="3.40.80.10">
    <property type="entry name" value="Peptidoglycan recognition protein-like"/>
    <property type="match status" value="1"/>
</dbReference>
<dbReference type="PANTHER" id="PTHR11022">
    <property type="entry name" value="PEPTIDOGLYCAN RECOGNITION PROTEIN"/>
    <property type="match status" value="1"/>
</dbReference>
<comment type="similarity">
    <text evidence="1">Belongs to the N-acetylmuramoyl-L-alanine amidase 2 family.</text>
</comment>
<dbReference type="Proteomes" id="UP001595685">
    <property type="component" value="Unassembled WGS sequence"/>
</dbReference>
<protein>
    <submittedName>
        <fullName evidence="4">DUF4214 domain-containing protein</fullName>
    </submittedName>
</protein>
<accession>A0ABV7WKG7</accession>
<evidence type="ECO:0000313" key="4">
    <source>
        <dbReference type="EMBL" id="MFC3690386.1"/>
    </source>
</evidence>